<organism evidence="5 6">
    <name type="scientific">Hydrogenispora ethanolica</name>
    <dbReference type="NCBI Taxonomy" id="1082276"/>
    <lineage>
        <taxon>Bacteria</taxon>
        <taxon>Bacillati</taxon>
        <taxon>Bacillota</taxon>
        <taxon>Hydrogenispora</taxon>
    </lineage>
</organism>
<dbReference type="GO" id="GO:0042956">
    <property type="term" value="P:maltodextrin transmembrane transport"/>
    <property type="evidence" value="ECO:0007669"/>
    <property type="project" value="TreeGrafter"/>
</dbReference>
<comment type="similarity">
    <text evidence="1">Belongs to the bacterial solute-binding protein 1 family.</text>
</comment>
<dbReference type="EMBL" id="SLUN01000021">
    <property type="protein sequence ID" value="TCL63330.1"/>
    <property type="molecule type" value="Genomic_DNA"/>
</dbReference>
<reference evidence="5 6" key="1">
    <citation type="submission" date="2019-03" db="EMBL/GenBank/DDBJ databases">
        <title>Genomic Encyclopedia of Type Strains, Phase IV (KMG-IV): sequencing the most valuable type-strain genomes for metagenomic binning, comparative biology and taxonomic classification.</title>
        <authorList>
            <person name="Goeker M."/>
        </authorList>
    </citation>
    <scope>NUCLEOTIDE SEQUENCE [LARGE SCALE GENOMIC DNA]</scope>
    <source>
        <strain evidence="5 6">LX-B</strain>
    </source>
</reference>
<sequence>MRKKLWIWFVFLMVMGMSVCYGANEPVTVEFWNGHTGPDGEVMSKLAKLYEESHPNVKIHTISMAWDQLFTKAELAISQGSGPDLLTLPADRMVENAGKVIKPINDLAKKNFKEATFDKSLWDLTFFEKKQYGIPLDTHPYVIYYRKDIFAKNGITVPNDTPLSKEEFLNIAQKLTDKKAGIYGFAFKSLGVHAWWDTWPFFLQAGGKLWDKNGNNPRLDSKAMTEAIGFLKSLQGNVATDQLTDWQTAYSMFVTGYAAMIQHGSWLIPGLNKANIPYGVMMLPKVFDKYASFANMHMFGFTRINEKRTQAALDFVKWMETKNNAYEWGRGSGNVPANLEARAEYARDPIFQPIAKTAELNKKQLYMSPYIKQNATVVYKYLVPTMEAVYRDKNSNVKKAVAEMNKQVKMVLKK</sequence>
<dbReference type="Pfam" id="PF13416">
    <property type="entry name" value="SBP_bac_8"/>
    <property type="match status" value="1"/>
</dbReference>
<feature type="chain" id="PRO_5039318602" evidence="4">
    <location>
        <begin position="24"/>
        <end position="414"/>
    </location>
</feature>
<dbReference type="AlphaFoldDB" id="A0A4R1RCL1"/>
<evidence type="ECO:0000256" key="1">
    <source>
        <dbReference type="ARBA" id="ARBA00008520"/>
    </source>
</evidence>
<dbReference type="GO" id="GO:0055052">
    <property type="term" value="C:ATP-binding cassette (ABC) transporter complex, substrate-binding subunit-containing"/>
    <property type="evidence" value="ECO:0007669"/>
    <property type="project" value="TreeGrafter"/>
</dbReference>
<dbReference type="PANTHER" id="PTHR30061:SF50">
    <property type="entry name" value="MALTOSE_MALTODEXTRIN-BINDING PERIPLASMIC PROTEIN"/>
    <property type="match status" value="1"/>
</dbReference>
<dbReference type="InterPro" id="IPR006059">
    <property type="entry name" value="SBP"/>
</dbReference>
<keyword evidence="6" id="KW-1185">Reference proteome</keyword>
<evidence type="ECO:0000313" key="5">
    <source>
        <dbReference type="EMBL" id="TCL63330.1"/>
    </source>
</evidence>
<proteinExistence type="inferred from homology"/>
<evidence type="ECO:0000256" key="4">
    <source>
        <dbReference type="SAM" id="SignalP"/>
    </source>
</evidence>
<feature type="signal peptide" evidence="4">
    <location>
        <begin position="1"/>
        <end position="23"/>
    </location>
</feature>
<dbReference type="GO" id="GO:0015768">
    <property type="term" value="P:maltose transport"/>
    <property type="evidence" value="ECO:0007669"/>
    <property type="project" value="TreeGrafter"/>
</dbReference>
<gene>
    <name evidence="5" type="ORF">EDC14_102148</name>
</gene>
<dbReference type="PANTHER" id="PTHR30061">
    <property type="entry name" value="MALTOSE-BINDING PERIPLASMIC PROTEIN"/>
    <property type="match status" value="1"/>
</dbReference>
<evidence type="ECO:0000313" key="6">
    <source>
        <dbReference type="Proteomes" id="UP000295008"/>
    </source>
</evidence>
<evidence type="ECO:0000256" key="3">
    <source>
        <dbReference type="ARBA" id="ARBA00022729"/>
    </source>
</evidence>
<dbReference type="GO" id="GO:1901982">
    <property type="term" value="F:maltose binding"/>
    <property type="evidence" value="ECO:0007669"/>
    <property type="project" value="TreeGrafter"/>
</dbReference>
<dbReference type="Proteomes" id="UP000295008">
    <property type="component" value="Unassembled WGS sequence"/>
</dbReference>
<name>A0A4R1RCL1_HYDET</name>
<comment type="caution">
    <text evidence="5">The sequence shown here is derived from an EMBL/GenBank/DDBJ whole genome shotgun (WGS) entry which is preliminary data.</text>
</comment>
<dbReference type="OrthoDB" id="9768630at2"/>
<dbReference type="SUPFAM" id="SSF53850">
    <property type="entry name" value="Periplasmic binding protein-like II"/>
    <property type="match status" value="1"/>
</dbReference>
<evidence type="ECO:0000256" key="2">
    <source>
        <dbReference type="ARBA" id="ARBA00022448"/>
    </source>
</evidence>
<keyword evidence="3 4" id="KW-0732">Signal</keyword>
<accession>A0A4R1RCL1</accession>
<dbReference type="Gene3D" id="3.40.190.10">
    <property type="entry name" value="Periplasmic binding protein-like II"/>
    <property type="match status" value="1"/>
</dbReference>
<dbReference type="RefSeq" id="WP_132015374.1">
    <property type="nucleotide sequence ID" value="NZ_SLUN01000021.1"/>
</dbReference>
<keyword evidence="2" id="KW-0813">Transport</keyword>
<protein>
    <submittedName>
        <fullName evidence="5">Carbohydrate ABC transporter substrate-binding protein (CUT1 family)</fullName>
    </submittedName>
</protein>